<dbReference type="EMBL" id="GECU01030076">
    <property type="protein sequence ID" value="JAS77630.1"/>
    <property type="molecule type" value="Transcribed_RNA"/>
</dbReference>
<protein>
    <submittedName>
        <fullName evidence="2">Uncharacterized protein</fullName>
    </submittedName>
</protein>
<feature type="signal peptide" evidence="1">
    <location>
        <begin position="1"/>
        <end position="20"/>
    </location>
</feature>
<proteinExistence type="predicted"/>
<sequence>MSQHVLLVLLPLLPFHSLCSTKIFYHSAEEKKDMSILELDRLIIEELTHPKEGGGRKLLKHAFKYFDSLDEIKDLVEEKDPSGFDVLRNISYEGPKWIRTEYDHNLLKTVYKWKKDDFAHLDAIIENTHSMWHSFTFHCFNYTGL</sequence>
<accession>A0A1B6HSJ0</accession>
<evidence type="ECO:0000256" key="1">
    <source>
        <dbReference type="SAM" id="SignalP"/>
    </source>
</evidence>
<feature type="chain" id="PRO_5008584536" evidence="1">
    <location>
        <begin position="21"/>
        <end position="145"/>
    </location>
</feature>
<reference evidence="2" key="1">
    <citation type="submission" date="2015-11" db="EMBL/GenBank/DDBJ databases">
        <title>De novo transcriptome assembly of four potential Pierce s Disease insect vectors from Arizona vineyards.</title>
        <authorList>
            <person name="Tassone E.E."/>
        </authorList>
    </citation>
    <scope>NUCLEOTIDE SEQUENCE</scope>
</reference>
<gene>
    <name evidence="2" type="ORF">g.17464</name>
</gene>
<evidence type="ECO:0000313" key="2">
    <source>
        <dbReference type="EMBL" id="JAS77630.1"/>
    </source>
</evidence>
<organism evidence="2">
    <name type="scientific">Homalodisca liturata</name>
    <dbReference type="NCBI Taxonomy" id="320908"/>
    <lineage>
        <taxon>Eukaryota</taxon>
        <taxon>Metazoa</taxon>
        <taxon>Ecdysozoa</taxon>
        <taxon>Arthropoda</taxon>
        <taxon>Hexapoda</taxon>
        <taxon>Insecta</taxon>
        <taxon>Pterygota</taxon>
        <taxon>Neoptera</taxon>
        <taxon>Paraneoptera</taxon>
        <taxon>Hemiptera</taxon>
        <taxon>Auchenorrhyncha</taxon>
        <taxon>Membracoidea</taxon>
        <taxon>Cicadellidae</taxon>
        <taxon>Cicadellinae</taxon>
        <taxon>Proconiini</taxon>
        <taxon>Homalodisca</taxon>
    </lineage>
</organism>
<dbReference type="AlphaFoldDB" id="A0A1B6HSJ0"/>
<keyword evidence="1" id="KW-0732">Signal</keyword>
<name>A0A1B6HSJ0_9HEMI</name>